<reference evidence="2" key="1">
    <citation type="submission" date="2025-08" db="UniProtKB">
        <authorList>
            <consortium name="RefSeq"/>
        </authorList>
    </citation>
    <scope>IDENTIFICATION</scope>
    <source>
        <tissue evidence="2">Whole Larva</tissue>
    </source>
</reference>
<dbReference type="GeneID" id="108561305"/>
<organism evidence="1 2">
    <name type="scientific">Nicrophorus vespilloides</name>
    <name type="common">Boreal carrion beetle</name>
    <dbReference type="NCBI Taxonomy" id="110193"/>
    <lineage>
        <taxon>Eukaryota</taxon>
        <taxon>Metazoa</taxon>
        <taxon>Ecdysozoa</taxon>
        <taxon>Arthropoda</taxon>
        <taxon>Hexapoda</taxon>
        <taxon>Insecta</taxon>
        <taxon>Pterygota</taxon>
        <taxon>Neoptera</taxon>
        <taxon>Endopterygota</taxon>
        <taxon>Coleoptera</taxon>
        <taxon>Polyphaga</taxon>
        <taxon>Staphyliniformia</taxon>
        <taxon>Silphidae</taxon>
        <taxon>Nicrophorinae</taxon>
        <taxon>Nicrophorus</taxon>
    </lineage>
</organism>
<gene>
    <name evidence="2" type="primary">LOC108561305</name>
</gene>
<keyword evidence="1" id="KW-1185">Reference proteome</keyword>
<protein>
    <submittedName>
        <fullName evidence="2">Uncharacterized protein LOC108561305</fullName>
    </submittedName>
</protein>
<proteinExistence type="predicted"/>
<dbReference type="Proteomes" id="UP000695000">
    <property type="component" value="Unplaced"/>
</dbReference>
<sequence>MKELAIRGHELVVITTDPIKEHFSNMKQIDVSYAYKIWNKHNFTSMVKRSYKNPIELIKTTIDMLNDITVYELEHSEIQNLIVDTREQFDLLMIEYLSPTFFAFKHRFNCPMIGISSSDTRDTGHWAVGNPVHSVLYPDDSIYFKTEKNNFFDRLKRFLSIHF</sequence>
<dbReference type="SUPFAM" id="SSF53756">
    <property type="entry name" value="UDP-Glycosyltransferase/glycogen phosphorylase"/>
    <property type="match status" value="1"/>
</dbReference>
<name>A0ABM1MJB4_NICVS</name>
<evidence type="ECO:0000313" key="1">
    <source>
        <dbReference type="Proteomes" id="UP000695000"/>
    </source>
</evidence>
<dbReference type="RefSeq" id="XP_017774664.1">
    <property type="nucleotide sequence ID" value="XM_017919175.1"/>
</dbReference>
<accession>A0ABM1MJB4</accession>
<evidence type="ECO:0000313" key="2">
    <source>
        <dbReference type="RefSeq" id="XP_017774664.1"/>
    </source>
</evidence>